<proteinExistence type="predicted"/>
<dbReference type="EMBL" id="JAAOAN010000290">
    <property type="protein sequence ID" value="KAF5711867.1"/>
    <property type="molecule type" value="Genomic_DNA"/>
</dbReference>
<sequence>MMTTTIKRYCERHELKNQGIFDCLECPSEEIKDRIRLDRRREDKHVIHKTSSKKFKANPHVAYAYSQMPTNESSQLIIPESSAGSGSRARANCHYKPRDLSQEIDCRACAACEPATLCDSSRDGPGNETYTTHLRNCPFDIDFPKLPSHLEPDIQTLNPSNQREATPTYTYLCCETYRSDQFDRFS</sequence>
<dbReference type="Proteomes" id="UP000544331">
    <property type="component" value="Unassembled WGS sequence"/>
</dbReference>
<dbReference type="AlphaFoldDB" id="A0A8H6DE73"/>
<protein>
    <submittedName>
        <fullName evidence="1">Uncharacterized protein</fullName>
    </submittedName>
</protein>
<reference evidence="1 2" key="1">
    <citation type="submission" date="2020-05" db="EMBL/GenBank/DDBJ databases">
        <title>Identification and distribution of gene clusters putatively required for synthesis of sphingolipid metabolism inhibitors in phylogenetically diverse species of the filamentous fungus Fusarium.</title>
        <authorList>
            <person name="Kim H.-S."/>
            <person name="Busman M."/>
            <person name="Brown D.W."/>
            <person name="Divon H."/>
            <person name="Uhlig S."/>
            <person name="Proctor R.H."/>
        </authorList>
    </citation>
    <scope>NUCLEOTIDE SEQUENCE [LARGE SCALE GENOMIC DNA]</scope>
    <source>
        <strain evidence="1 2">NRRL 66235</strain>
    </source>
</reference>
<accession>A0A8H6DE73</accession>
<evidence type="ECO:0000313" key="2">
    <source>
        <dbReference type="Proteomes" id="UP000544331"/>
    </source>
</evidence>
<keyword evidence="2" id="KW-1185">Reference proteome</keyword>
<evidence type="ECO:0000313" key="1">
    <source>
        <dbReference type="EMBL" id="KAF5711867.1"/>
    </source>
</evidence>
<comment type="caution">
    <text evidence="1">The sequence shown here is derived from an EMBL/GenBank/DDBJ whole genome shotgun (WGS) entry which is preliminary data.</text>
</comment>
<name>A0A8H6DE73_9HYPO</name>
<dbReference type="OrthoDB" id="4966957at2759"/>
<gene>
    <name evidence="1" type="ORF">FMUND_8780</name>
</gene>
<organism evidence="1 2">
    <name type="scientific">Fusarium mundagurra</name>
    <dbReference type="NCBI Taxonomy" id="1567541"/>
    <lineage>
        <taxon>Eukaryota</taxon>
        <taxon>Fungi</taxon>
        <taxon>Dikarya</taxon>
        <taxon>Ascomycota</taxon>
        <taxon>Pezizomycotina</taxon>
        <taxon>Sordariomycetes</taxon>
        <taxon>Hypocreomycetidae</taxon>
        <taxon>Hypocreales</taxon>
        <taxon>Nectriaceae</taxon>
        <taxon>Fusarium</taxon>
        <taxon>Fusarium fujikuroi species complex</taxon>
    </lineage>
</organism>